<keyword evidence="5" id="KW-0998">Cell outer membrane</keyword>
<comment type="subcellular location">
    <subcellularLocation>
        <location evidence="1">Cell outer membrane</location>
    </subcellularLocation>
</comment>
<feature type="signal peptide" evidence="7">
    <location>
        <begin position="1"/>
        <end position="31"/>
    </location>
</feature>
<keyword evidence="3" id="KW-0812">Transmembrane</keyword>
<dbReference type="PANTHER" id="PTHR30026">
    <property type="entry name" value="OUTER MEMBRANE PROTEIN TOLC"/>
    <property type="match status" value="1"/>
</dbReference>
<dbReference type="RefSeq" id="WP_145240384.1">
    <property type="nucleotide sequence ID" value="NZ_CP036273.1"/>
</dbReference>
<dbReference type="KEGG" id="uli:ETAA1_34020"/>
<dbReference type="AlphaFoldDB" id="A0A517XV94"/>
<dbReference type="PANTHER" id="PTHR30026:SF20">
    <property type="entry name" value="OUTER MEMBRANE PROTEIN TOLC"/>
    <property type="match status" value="1"/>
</dbReference>
<evidence type="ECO:0000256" key="4">
    <source>
        <dbReference type="ARBA" id="ARBA00023136"/>
    </source>
</evidence>
<dbReference type="InterPro" id="IPR051906">
    <property type="entry name" value="TolC-like"/>
</dbReference>
<gene>
    <name evidence="8" type="ORF">ETAA1_34020</name>
</gene>
<evidence type="ECO:0000256" key="6">
    <source>
        <dbReference type="SAM" id="MobiDB-lite"/>
    </source>
</evidence>
<keyword evidence="4" id="KW-0472">Membrane</keyword>
<dbReference type="GO" id="GO:0015562">
    <property type="term" value="F:efflux transmembrane transporter activity"/>
    <property type="evidence" value="ECO:0007669"/>
    <property type="project" value="InterPro"/>
</dbReference>
<dbReference type="EMBL" id="CP036273">
    <property type="protein sequence ID" value="QDU21435.1"/>
    <property type="molecule type" value="Genomic_DNA"/>
</dbReference>
<keyword evidence="7" id="KW-0732">Signal</keyword>
<organism evidence="8 9">
    <name type="scientific">Urbifossiella limnaea</name>
    <dbReference type="NCBI Taxonomy" id="2528023"/>
    <lineage>
        <taxon>Bacteria</taxon>
        <taxon>Pseudomonadati</taxon>
        <taxon>Planctomycetota</taxon>
        <taxon>Planctomycetia</taxon>
        <taxon>Gemmatales</taxon>
        <taxon>Gemmataceae</taxon>
        <taxon>Urbifossiella</taxon>
    </lineage>
</organism>
<dbReference type="SUPFAM" id="SSF56954">
    <property type="entry name" value="Outer membrane efflux proteins (OEP)"/>
    <property type="match status" value="1"/>
</dbReference>
<feature type="compositionally biased region" description="Pro residues" evidence="6">
    <location>
        <begin position="36"/>
        <end position="46"/>
    </location>
</feature>
<evidence type="ECO:0000256" key="7">
    <source>
        <dbReference type="SAM" id="SignalP"/>
    </source>
</evidence>
<name>A0A517XV94_9BACT</name>
<sequence precursor="true">MPSPSARSSRPARLAALAFGLFVLASSSSGRQPGQAPAPQPAPLPVPGLAAAQPPKNGDAEIPEYTLGECIAIAIERQPTLRASRSSQQATSAGVHALDNIGKLGQLVAKDLPVRKEQAQRGAVAAAADVQKTHNEIVHDVTRLYYTAVYARQGSLIAEDVVAQVELLTKIGRDLLNSPQPGTMTKAKLNAMEIGLEDARKLLRTAQLGERKAYGALREMMAAQDTGPRFKVKDRELPILSANVPLTEELIVELALCRRPELALAAAGADAFRLEVYAQGAVRFKKSVPTLAIGGDIKAREVPATVRDLAQQYKPGAIIPEMPPQLVGNQADRVARAMAYSQRADAVFEKARNLVRLEAENAYLEYELASKNVLGGKRKFDFGKDLMEYVRARVDNPNVEREQLVRGYIDAAKAQSDYVESVWQYLLTLAHLERVTAGGVRPDFPGR</sequence>
<evidence type="ECO:0000313" key="8">
    <source>
        <dbReference type="EMBL" id="QDU21435.1"/>
    </source>
</evidence>
<evidence type="ECO:0000256" key="3">
    <source>
        <dbReference type="ARBA" id="ARBA00022692"/>
    </source>
</evidence>
<dbReference type="Proteomes" id="UP000319576">
    <property type="component" value="Chromosome"/>
</dbReference>
<feature type="region of interest" description="Disordered" evidence="6">
    <location>
        <begin position="28"/>
        <end position="59"/>
    </location>
</feature>
<protein>
    <submittedName>
        <fullName evidence="8">Outer membrane efflux protein</fullName>
    </submittedName>
</protein>
<evidence type="ECO:0000256" key="5">
    <source>
        <dbReference type="ARBA" id="ARBA00023237"/>
    </source>
</evidence>
<keyword evidence="9" id="KW-1185">Reference proteome</keyword>
<dbReference type="GO" id="GO:0015288">
    <property type="term" value="F:porin activity"/>
    <property type="evidence" value="ECO:0007669"/>
    <property type="project" value="TreeGrafter"/>
</dbReference>
<evidence type="ECO:0000256" key="1">
    <source>
        <dbReference type="ARBA" id="ARBA00004442"/>
    </source>
</evidence>
<proteinExistence type="predicted"/>
<dbReference type="Gene3D" id="1.20.1600.10">
    <property type="entry name" value="Outer membrane efflux proteins (OEP)"/>
    <property type="match status" value="1"/>
</dbReference>
<dbReference type="GO" id="GO:1990281">
    <property type="term" value="C:efflux pump complex"/>
    <property type="evidence" value="ECO:0007669"/>
    <property type="project" value="TreeGrafter"/>
</dbReference>
<evidence type="ECO:0000256" key="2">
    <source>
        <dbReference type="ARBA" id="ARBA00022452"/>
    </source>
</evidence>
<feature type="chain" id="PRO_5021956410" evidence="7">
    <location>
        <begin position="32"/>
        <end position="447"/>
    </location>
</feature>
<dbReference type="GO" id="GO:0009279">
    <property type="term" value="C:cell outer membrane"/>
    <property type="evidence" value="ECO:0007669"/>
    <property type="project" value="UniProtKB-SubCell"/>
</dbReference>
<dbReference type="OrthoDB" id="263943at2"/>
<evidence type="ECO:0000313" key="9">
    <source>
        <dbReference type="Proteomes" id="UP000319576"/>
    </source>
</evidence>
<keyword evidence="2" id="KW-1134">Transmembrane beta strand</keyword>
<accession>A0A517XV94</accession>
<reference evidence="8 9" key="1">
    <citation type="submission" date="2019-02" db="EMBL/GenBank/DDBJ databases">
        <title>Deep-cultivation of Planctomycetes and their phenomic and genomic characterization uncovers novel biology.</title>
        <authorList>
            <person name="Wiegand S."/>
            <person name="Jogler M."/>
            <person name="Boedeker C."/>
            <person name="Pinto D."/>
            <person name="Vollmers J."/>
            <person name="Rivas-Marin E."/>
            <person name="Kohn T."/>
            <person name="Peeters S.H."/>
            <person name="Heuer A."/>
            <person name="Rast P."/>
            <person name="Oberbeckmann S."/>
            <person name="Bunk B."/>
            <person name="Jeske O."/>
            <person name="Meyerdierks A."/>
            <person name="Storesund J.E."/>
            <person name="Kallscheuer N."/>
            <person name="Luecker S."/>
            <person name="Lage O.M."/>
            <person name="Pohl T."/>
            <person name="Merkel B.J."/>
            <person name="Hornburger P."/>
            <person name="Mueller R.-W."/>
            <person name="Bruemmer F."/>
            <person name="Labrenz M."/>
            <person name="Spormann A.M."/>
            <person name="Op den Camp H."/>
            <person name="Overmann J."/>
            <person name="Amann R."/>
            <person name="Jetten M.S.M."/>
            <person name="Mascher T."/>
            <person name="Medema M.H."/>
            <person name="Devos D.P."/>
            <person name="Kaster A.-K."/>
            <person name="Ovreas L."/>
            <person name="Rohde M."/>
            <person name="Galperin M.Y."/>
            <person name="Jogler C."/>
        </authorList>
    </citation>
    <scope>NUCLEOTIDE SEQUENCE [LARGE SCALE GENOMIC DNA]</scope>
    <source>
        <strain evidence="8 9">ETA_A1</strain>
    </source>
</reference>